<organism evidence="2 3">
    <name type="scientific">Priapulus caudatus</name>
    <name type="common">Priapulid worm</name>
    <dbReference type="NCBI Taxonomy" id="37621"/>
    <lineage>
        <taxon>Eukaryota</taxon>
        <taxon>Metazoa</taxon>
        <taxon>Ecdysozoa</taxon>
        <taxon>Scalidophora</taxon>
        <taxon>Priapulida</taxon>
        <taxon>Priapulimorpha</taxon>
        <taxon>Priapulimorphida</taxon>
        <taxon>Priapulidae</taxon>
        <taxon>Priapulus</taxon>
    </lineage>
</organism>
<feature type="compositionally biased region" description="Basic and acidic residues" evidence="1">
    <location>
        <begin position="338"/>
        <end position="354"/>
    </location>
</feature>
<evidence type="ECO:0000313" key="2">
    <source>
        <dbReference type="Proteomes" id="UP000695022"/>
    </source>
</evidence>
<dbReference type="GeneID" id="106809983"/>
<dbReference type="RefSeq" id="XP_014668717.1">
    <property type="nucleotide sequence ID" value="XM_014813231.1"/>
</dbReference>
<gene>
    <name evidence="3" type="primary">LOC106809983</name>
</gene>
<evidence type="ECO:0000313" key="3">
    <source>
        <dbReference type="RefSeq" id="XP_014668717.1"/>
    </source>
</evidence>
<reference evidence="3" key="1">
    <citation type="submission" date="2025-08" db="UniProtKB">
        <authorList>
            <consortium name="RefSeq"/>
        </authorList>
    </citation>
    <scope>IDENTIFICATION</scope>
</reference>
<dbReference type="PANTHER" id="PTHR34533">
    <property type="entry name" value="TRANSMEMBRANE PROTEIN CCDC163"/>
    <property type="match status" value="1"/>
</dbReference>
<feature type="region of interest" description="Disordered" evidence="1">
    <location>
        <begin position="338"/>
        <end position="370"/>
    </location>
</feature>
<accession>A0ABM1E946</accession>
<keyword evidence="2" id="KW-1185">Reference proteome</keyword>
<name>A0ABM1E946_PRICU</name>
<proteinExistence type="predicted"/>
<dbReference type="InterPro" id="IPR039284">
    <property type="entry name" value="CCDC159/163"/>
</dbReference>
<feature type="region of interest" description="Disordered" evidence="1">
    <location>
        <begin position="408"/>
        <end position="430"/>
    </location>
</feature>
<evidence type="ECO:0000256" key="1">
    <source>
        <dbReference type="SAM" id="MobiDB-lite"/>
    </source>
</evidence>
<dbReference type="PANTHER" id="PTHR34533:SF3">
    <property type="entry name" value="BICD FAMILY-LIKE CARGO ADAPTER 2"/>
    <property type="match status" value="1"/>
</dbReference>
<sequence length="430" mass="48975">MDVSWKDKLDSVARETEQNLERARRALGTNSHEKLYGRTSFDTTMGEPAWRSTPRSFHSGRLFRTWSQPRRVTFAGVEPDTGSSAMMELLVEKLDSQSQLISGLEKKVTSLEVDVAEKHNTIKSLRDDLSYINERMLEKGVDVKTEGRVNQWRKDILEEMAYIRTQLQADKVELHDRNSNDNFLVLQRELQDLRRYVKEEITAHQGYIESIRTRLVKLELEMTTVLASGRDVGCRQDRLDQKLRGIEDLQMGLLDVDEIVRNGDTRQYKELKYDVSNLEKKVTSLEETMITHMSPIKQIRYSQEPRRLPTRHSNFAVLDSQPQIVDTLEHSSPIKPIRYTEEPRRRHGRSRDGGGGHLAQLSPDTSEFDVSSSDVDALSLVSSDLEGDLVQNGGPRIDDNQIDMAESSLESCPTTSYATSSTGSITPGEF</sequence>
<dbReference type="Proteomes" id="UP000695022">
    <property type="component" value="Unplaced"/>
</dbReference>
<protein>
    <submittedName>
        <fullName evidence="3">Uncharacterized protein LOC106809983</fullName>
    </submittedName>
</protein>